<keyword evidence="5" id="KW-1185">Reference proteome</keyword>
<organism evidence="4 5">
    <name type="scientific">Pedobacter nyackensis</name>
    <dbReference type="NCBI Taxonomy" id="475255"/>
    <lineage>
        <taxon>Bacteria</taxon>
        <taxon>Pseudomonadati</taxon>
        <taxon>Bacteroidota</taxon>
        <taxon>Sphingobacteriia</taxon>
        <taxon>Sphingobacteriales</taxon>
        <taxon>Sphingobacteriaceae</taxon>
        <taxon>Pedobacter</taxon>
    </lineage>
</organism>
<evidence type="ECO:0000313" key="4">
    <source>
        <dbReference type="EMBL" id="SMC97934.1"/>
    </source>
</evidence>
<dbReference type="Pfam" id="PF16344">
    <property type="entry name" value="FecR_C"/>
    <property type="match status" value="1"/>
</dbReference>
<evidence type="ECO:0000259" key="3">
    <source>
        <dbReference type="Pfam" id="PF16344"/>
    </source>
</evidence>
<feature type="transmembrane region" description="Helical" evidence="1">
    <location>
        <begin position="87"/>
        <end position="107"/>
    </location>
</feature>
<evidence type="ECO:0000256" key="1">
    <source>
        <dbReference type="SAM" id="Phobius"/>
    </source>
</evidence>
<protein>
    <submittedName>
        <fullName evidence="4">FecR family protein</fullName>
    </submittedName>
</protein>
<name>A0A1W2DKC0_9SPHI</name>
<keyword evidence="1" id="KW-0472">Membrane</keyword>
<dbReference type="STRING" id="475255.SAMN04488101_107126"/>
<feature type="domain" description="FecR protein" evidence="2">
    <location>
        <begin position="120"/>
        <end position="213"/>
    </location>
</feature>
<keyword evidence="1" id="KW-0812">Transmembrane</keyword>
<dbReference type="InterPro" id="IPR012373">
    <property type="entry name" value="Ferrdict_sens_TM"/>
</dbReference>
<dbReference type="Pfam" id="PF04773">
    <property type="entry name" value="FecR"/>
    <property type="match status" value="1"/>
</dbReference>
<dbReference type="Gene3D" id="2.60.120.1440">
    <property type="match status" value="1"/>
</dbReference>
<dbReference type="AlphaFoldDB" id="A0A1W2DKC0"/>
<dbReference type="PANTHER" id="PTHR30273:SF2">
    <property type="entry name" value="PROTEIN FECR"/>
    <property type="match status" value="1"/>
</dbReference>
<keyword evidence="1" id="KW-1133">Transmembrane helix</keyword>
<gene>
    <name evidence="4" type="ORF">SAMN04488101_107126</name>
</gene>
<evidence type="ECO:0000313" key="5">
    <source>
        <dbReference type="Proteomes" id="UP000192678"/>
    </source>
</evidence>
<dbReference type="Proteomes" id="UP000192678">
    <property type="component" value="Unassembled WGS sequence"/>
</dbReference>
<reference evidence="4 5" key="1">
    <citation type="submission" date="2017-04" db="EMBL/GenBank/DDBJ databases">
        <authorList>
            <person name="Afonso C.L."/>
            <person name="Miller P.J."/>
            <person name="Scott M.A."/>
            <person name="Spackman E."/>
            <person name="Goraichik I."/>
            <person name="Dimitrov K.M."/>
            <person name="Suarez D.L."/>
            <person name="Swayne D.E."/>
        </authorList>
    </citation>
    <scope>NUCLEOTIDE SEQUENCE [LARGE SCALE GENOMIC DNA]</scope>
    <source>
        <strain evidence="4 5">DSM 19625</strain>
    </source>
</reference>
<feature type="domain" description="Protein FecR C-terminal" evidence="3">
    <location>
        <begin position="281"/>
        <end position="348"/>
    </location>
</feature>
<accession>A0A1W2DKC0</accession>
<dbReference type="RefSeq" id="WP_084289985.1">
    <property type="nucleotide sequence ID" value="NZ_FWYB01000007.1"/>
</dbReference>
<evidence type="ECO:0000259" key="2">
    <source>
        <dbReference type="Pfam" id="PF04773"/>
    </source>
</evidence>
<dbReference type="InterPro" id="IPR006860">
    <property type="entry name" value="FecR"/>
</dbReference>
<proteinExistence type="predicted"/>
<dbReference type="OrthoDB" id="1523735at2"/>
<sequence>MINQYIEPEDFLMDDTFIQYLKGSNQKCVVFWEAWIEKHPEKHLIVEKAKRLHQILSGNLKPVHQQLAFINEQISTEKKVRKFGFRFYGIAASFFIVLLTGLIYFNFQKTTKPIIYAQAYVSEKGERKKITLADGSLVYLNSDSKLEIDEDFNKRTRNVRLSGEAFFDVKHDQERPFKVSTKWYKIIVLGTAFNVKSYANEKKSEATLVRGVIRLEDNELKGSSVILRRGQKIVYMPPFVTDESSHDIPSHSVDVLPKLEVTNLTMFDHKVVESAWIDNDMVFSNKTFLDIKPLLERWFNIEIIFQDKDIENTVYTASFKNEDLHTILTKLQQVKHFDFEQKGGRIIIY</sequence>
<dbReference type="PANTHER" id="PTHR30273">
    <property type="entry name" value="PERIPLASMIC SIGNAL SENSOR AND SIGMA FACTOR ACTIVATOR FECR-RELATED"/>
    <property type="match status" value="1"/>
</dbReference>
<dbReference type="Gene3D" id="3.55.50.30">
    <property type="match status" value="1"/>
</dbReference>
<dbReference type="EMBL" id="FWYB01000007">
    <property type="protein sequence ID" value="SMC97934.1"/>
    <property type="molecule type" value="Genomic_DNA"/>
</dbReference>
<dbReference type="PIRSF" id="PIRSF018266">
    <property type="entry name" value="FecR"/>
    <property type="match status" value="1"/>
</dbReference>
<dbReference type="GO" id="GO:0016989">
    <property type="term" value="F:sigma factor antagonist activity"/>
    <property type="evidence" value="ECO:0007669"/>
    <property type="project" value="TreeGrafter"/>
</dbReference>
<dbReference type="InterPro" id="IPR032508">
    <property type="entry name" value="FecR_C"/>
</dbReference>